<accession>A0A1W1W3V6</accession>
<dbReference type="SUPFAM" id="SSF51735">
    <property type="entry name" value="NAD(P)-binding Rossmann-fold domains"/>
    <property type="match status" value="1"/>
</dbReference>
<keyword evidence="2" id="KW-0560">Oxidoreductase</keyword>
<dbReference type="InterPro" id="IPR057326">
    <property type="entry name" value="KR_dom"/>
</dbReference>
<dbReference type="AlphaFoldDB" id="A0A1W1W3V6"/>
<dbReference type="InterPro" id="IPR036291">
    <property type="entry name" value="NAD(P)-bd_dom_sf"/>
</dbReference>
<dbReference type="CDD" id="cd05233">
    <property type="entry name" value="SDR_c"/>
    <property type="match status" value="1"/>
</dbReference>
<dbReference type="PRINTS" id="PR00080">
    <property type="entry name" value="SDRFAMILY"/>
</dbReference>
<dbReference type="Proteomes" id="UP000192266">
    <property type="component" value="Unassembled WGS sequence"/>
</dbReference>
<dbReference type="Gene3D" id="3.40.50.720">
    <property type="entry name" value="NAD(P)-binding Rossmann-like Domain"/>
    <property type="match status" value="1"/>
</dbReference>
<dbReference type="InterPro" id="IPR002347">
    <property type="entry name" value="SDR_fam"/>
</dbReference>
<evidence type="ECO:0000313" key="5">
    <source>
        <dbReference type="EMBL" id="SMC00299.1"/>
    </source>
</evidence>
<reference evidence="5 6" key="1">
    <citation type="submission" date="2017-04" db="EMBL/GenBank/DDBJ databases">
        <authorList>
            <person name="Afonso C.L."/>
            <person name="Miller P.J."/>
            <person name="Scott M.A."/>
            <person name="Spackman E."/>
            <person name="Goraichik I."/>
            <person name="Dimitrov K.M."/>
            <person name="Suarez D.L."/>
            <person name="Swayne D.E."/>
        </authorList>
    </citation>
    <scope>NUCLEOTIDE SEQUENCE [LARGE SCALE GENOMIC DNA]</scope>
    <source>
        <strain evidence="5 6">DSM 11622</strain>
    </source>
</reference>
<protein>
    <submittedName>
        <fullName evidence="5">Short-chain dehydrogenase/reductase SDR</fullName>
    </submittedName>
</protein>
<comment type="similarity">
    <text evidence="1 3">Belongs to the short-chain dehydrogenases/reductases (SDR) family.</text>
</comment>
<sequence>MLGTSKYTSAGEQTSISRVFIRKQTLMQLQNSTFLITGGTLGIGYATAKLLVQHGAKVAITGRTAATVRRAATELGALGITADVSKPADVERTYQEFLTEFGHLDCLINNAGIGTSKQLVDITPEDFQRVHDTNIVGAALMAQQAAKLFMEQKSGNIINIGSSAATKGYESGSIYVASKFALRGMTQCWQSELRKYNVRVILINPSEVTTAFGSQERQERPEQPNKLRGEEIASAIKGALEMDDRGFITELNVWATNPF</sequence>
<evidence type="ECO:0000259" key="4">
    <source>
        <dbReference type="SMART" id="SM00822"/>
    </source>
</evidence>
<evidence type="ECO:0000256" key="2">
    <source>
        <dbReference type="ARBA" id="ARBA00023002"/>
    </source>
</evidence>
<gene>
    <name evidence="5" type="ORF">SAMN00120144_1729</name>
</gene>
<dbReference type="InterPro" id="IPR020904">
    <property type="entry name" value="Sc_DH/Rdtase_CS"/>
</dbReference>
<dbReference type="GO" id="GO:0016020">
    <property type="term" value="C:membrane"/>
    <property type="evidence" value="ECO:0007669"/>
    <property type="project" value="TreeGrafter"/>
</dbReference>
<feature type="domain" description="Ketoreductase" evidence="4">
    <location>
        <begin position="32"/>
        <end position="163"/>
    </location>
</feature>
<proteinExistence type="inferred from homology"/>
<dbReference type="PROSITE" id="PS00061">
    <property type="entry name" value="ADH_SHORT"/>
    <property type="match status" value="1"/>
</dbReference>
<keyword evidence="6" id="KW-1185">Reference proteome</keyword>
<dbReference type="GO" id="GO:0016491">
    <property type="term" value="F:oxidoreductase activity"/>
    <property type="evidence" value="ECO:0007669"/>
    <property type="project" value="UniProtKB-KW"/>
</dbReference>
<evidence type="ECO:0000256" key="1">
    <source>
        <dbReference type="ARBA" id="ARBA00006484"/>
    </source>
</evidence>
<dbReference type="EMBL" id="FWWW01000099">
    <property type="protein sequence ID" value="SMC00299.1"/>
    <property type="molecule type" value="Genomic_DNA"/>
</dbReference>
<dbReference type="STRING" id="645990.SAMN00120144_1729"/>
<organism evidence="5 6">
    <name type="scientific">Hymenobacter roseosalivarius DSM 11622</name>
    <dbReference type="NCBI Taxonomy" id="645990"/>
    <lineage>
        <taxon>Bacteria</taxon>
        <taxon>Pseudomonadati</taxon>
        <taxon>Bacteroidota</taxon>
        <taxon>Cytophagia</taxon>
        <taxon>Cytophagales</taxon>
        <taxon>Hymenobacteraceae</taxon>
        <taxon>Hymenobacter</taxon>
    </lineage>
</organism>
<dbReference type="PANTHER" id="PTHR44196">
    <property type="entry name" value="DEHYDROGENASE/REDUCTASE SDR FAMILY MEMBER 7B"/>
    <property type="match status" value="1"/>
</dbReference>
<dbReference type="FunFam" id="3.40.50.720:FF:000084">
    <property type="entry name" value="Short-chain dehydrogenase reductase"/>
    <property type="match status" value="1"/>
</dbReference>
<evidence type="ECO:0000256" key="3">
    <source>
        <dbReference type="RuleBase" id="RU000363"/>
    </source>
</evidence>
<name>A0A1W1W3V6_9BACT</name>
<evidence type="ECO:0000313" key="6">
    <source>
        <dbReference type="Proteomes" id="UP000192266"/>
    </source>
</evidence>
<dbReference type="PRINTS" id="PR00081">
    <property type="entry name" value="GDHRDH"/>
</dbReference>
<dbReference type="Pfam" id="PF00106">
    <property type="entry name" value="adh_short"/>
    <property type="match status" value="1"/>
</dbReference>
<dbReference type="PANTHER" id="PTHR44196:SF1">
    <property type="entry name" value="DEHYDROGENASE_REDUCTASE SDR FAMILY MEMBER 7B"/>
    <property type="match status" value="1"/>
</dbReference>
<dbReference type="SMART" id="SM00822">
    <property type="entry name" value="PKS_KR"/>
    <property type="match status" value="1"/>
</dbReference>